<dbReference type="Proteomes" id="UP001056291">
    <property type="component" value="Chromosome"/>
</dbReference>
<reference evidence="1" key="1">
    <citation type="submission" date="2022-06" db="EMBL/GenBank/DDBJ databases">
        <title>Sneathiella actinostolidae sp. nov., isolated from a sea anemonein the Western Pacific Ocean.</title>
        <authorList>
            <person name="Wei M.J."/>
        </authorList>
    </citation>
    <scope>NUCLEOTIDE SEQUENCE</scope>
    <source>
        <strain evidence="1">PHK-P5</strain>
    </source>
</reference>
<evidence type="ECO:0000313" key="2">
    <source>
        <dbReference type="Proteomes" id="UP001056291"/>
    </source>
</evidence>
<keyword evidence="2" id="KW-1185">Reference proteome</keyword>
<dbReference type="GO" id="GO:0016746">
    <property type="term" value="F:acyltransferase activity"/>
    <property type="evidence" value="ECO:0007669"/>
    <property type="project" value="UniProtKB-KW"/>
</dbReference>
<sequence length="67" mass="7778">MDPIRVNNLEVRLAHSVADLNAAQALRYQIFYGEMGAFPTGISHELKRDVDGFDQICDHRRWRGYRS</sequence>
<protein>
    <submittedName>
        <fullName evidence="1">GNAT family N-acetyltransferase</fullName>
        <ecNumber evidence="1">2.3.1.-</ecNumber>
    </submittedName>
</protein>
<keyword evidence="1" id="KW-0012">Acyltransferase</keyword>
<dbReference type="RefSeq" id="WP_251935906.1">
    <property type="nucleotide sequence ID" value="NZ_CP098747.1"/>
</dbReference>
<dbReference type="SUPFAM" id="SSF55729">
    <property type="entry name" value="Acyl-CoA N-acyltransferases (Nat)"/>
    <property type="match status" value="1"/>
</dbReference>
<dbReference type="Pfam" id="PF13444">
    <property type="entry name" value="Acetyltransf_5"/>
    <property type="match status" value="1"/>
</dbReference>
<dbReference type="InterPro" id="IPR016181">
    <property type="entry name" value="Acyl_CoA_acyltransferase"/>
</dbReference>
<dbReference type="EC" id="2.3.1.-" evidence="1"/>
<gene>
    <name evidence="1" type="ORF">NBZ79_04605</name>
</gene>
<proteinExistence type="predicted"/>
<dbReference type="EMBL" id="CP098747">
    <property type="protein sequence ID" value="USG62257.1"/>
    <property type="molecule type" value="Genomic_DNA"/>
</dbReference>
<evidence type="ECO:0000313" key="1">
    <source>
        <dbReference type="EMBL" id="USG62257.1"/>
    </source>
</evidence>
<keyword evidence="1" id="KW-0808">Transferase</keyword>
<name>A0ABY4W5H2_9PROT</name>
<accession>A0ABY4W5H2</accession>
<organism evidence="1 2">
    <name type="scientific">Sneathiella marina</name>
    <dbReference type="NCBI Taxonomy" id="2950108"/>
    <lineage>
        <taxon>Bacteria</taxon>
        <taxon>Pseudomonadati</taxon>
        <taxon>Pseudomonadota</taxon>
        <taxon>Alphaproteobacteria</taxon>
        <taxon>Sneathiellales</taxon>
        <taxon>Sneathiellaceae</taxon>
        <taxon>Sneathiella</taxon>
    </lineage>
</organism>